<sequence>MSAVTFAQKNDTTDFPETRVGLSDDVSALSLRQAFSQFPSGVAALAGYAGGVKEGLAASSFTVGVSLDPPLVAFAVQNTSRTWPRLRHAERIGVSILGESQTGVCTQLASKNGDRFEGQNLQVSEQGAVFFDDAALWLETSVYAELPAGDHHMVLLQVHGVSAGTDAAEPLVFHRSAFRNLRTAEGNE</sequence>
<evidence type="ECO:0000259" key="3">
    <source>
        <dbReference type="SMART" id="SM00903"/>
    </source>
</evidence>
<dbReference type="EC" id="1.-.-.-" evidence="4"/>
<organism evidence="4 5">
    <name type="scientific">Citricoccus muralis</name>
    <dbReference type="NCBI Taxonomy" id="169134"/>
    <lineage>
        <taxon>Bacteria</taxon>
        <taxon>Bacillati</taxon>
        <taxon>Actinomycetota</taxon>
        <taxon>Actinomycetes</taxon>
        <taxon>Micrococcales</taxon>
        <taxon>Micrococcaceae</taxon>
        <taxon>Citricoccus</taxon>
    </lineage>
</organism>
<accession>A0ABY8H621</accession>
<proteinExistence type="inferred from homology"/>
<dbReference type="RefSeq" id="WP_278157260.1">
    <property type="nucleotide sequence ID" value="NZ_CP121252.1"/>
</dbReference>
<dbReference type="PANTHER" id="PTHR30466:SF11">
    <property type="entry name" value="FLAVIN-DEPENDENT MONOOXYGENASE, REDUCTASE SUBUNIT HSAB"/>
    <property type="match status" value="1"/>
</dbReference>
<dbReference type="PANTHER" id="PTHR30466">
    <property type="entry name" value="FLAVIN REDUCTASE"/>
    <property type="match status" value="1"/>
</dbReference>
<dbReference type="Gene3D" id="2.30.110.10">
    <property type="entry name" value="Electron Transport, Fmn-binding Protein, Chain A"/>
    <property type="match status" value="1"/>
</dbReference>
<evidence type="ECO:0000256" key="1">
    <source>
        <dbReference type="ARBA" id="ARBA00008898"/>
    </source>
</evidence>
<dbReference type="Proteomes" id="UP001219037">
    <property type="component" value="Chromosome"/>
</dbReference>
<dbReference type="GO" id="GO:0016491">
    <property type="term" value="F:oxidoreductase activity"/>
    <property type="evidence" value="ECO:0007669"/>
    <property type="project" value="UniProtKB-KW"/>
</dbReference>
<keyword evidence="2 4" id="KW-0560">Oxidoreductase</keyword>
<comment type="similarity">
    <text evidence="1">Belongs to the non-flavoprotein flavin reductase family.</text>
</comment>
<dbReference type="EMBL" id="CP121252">
    <property type="protein sequence ID" value="WFP16097.1"/>
    <property type="molecule type" value="Genomic_DNA"/>
</dbReference>
<name>A0ABY8H621_9MICC</name>
<dbReference type="InterPro" id="IPR050268">
    <property type="entry name" value="NADH-dep_flavin_reductase"/>
</dbReference>
<dbReference type="SMART" id="SM00903">
    <property type="entry name" value="Flavin_Reduct"/>
    <property type="match status" value="1"/>
</dbReference>
<keyword evidence="5" id="KW-1185">Reference proteome</keyword>
<evidence type="ECO:0000313" key="4">
    <source>
        <dbReference type="EMBL" id="WFP16097.1"/>
    </source>
</evidence>
<gene>
    <name evidence="4" type="ORF">P8192_11960</name>
</gene>
<evidence type="ECO:0000256" key="2">
    <source>
        <dbReference type="ARBA" id="ARBA00023002"/>
    </source>
</evidence>
<dbReference type="SUPFAM" id="SSF50475">
    <property type="entry name" value="FMN-binding split barrel"/>
    <property type="match status" value="1"/>
</dbReference>
<dbReference type="InterPro" id="IPR012349">
    <property type="entry name" value="Split_barrel_FMN-bd"/>
</dbReference>
<reference evidence="4 5" key="1">
    <citation type="submission" date="2023-04" db="EMBL/GenBank/DDBJ databases">
        <title>Funneling lignin-derived compounds into biodiesel using alkali-halophilic Citricoccus sp. P2.</title>
        <authorList>
            <person name="Luo C.-B."/>
        </authorList>
    </citation>
    <scope>NUCLEOTIDE SEQUENCE [LARGE SCALE GENOMIC DNA]</scope>
    <source>
        <strain evidence="4 5">P2</strain>
    </source>
</reference>
<feature type="domain" description="Flavin reductase like" evidence="3">
    <location>
        <begin position="35"/>
        <end position="180"/>
    </location>
</feature>
<protein>
    <submittedName>
        <fullName evidence="4">Flavin reductase family protein</fullName>
        <ecNumber evidence="4">1.-.-.-</ecNumber>
    </submittedName>
</protein>
<dbReference type="InterPro" id="IPR002563">
    <property type="entry name" value="Flavin_Rdtase-like_dom"/>
</dbReference>
<dbReference type="Pfam" id="PF01613">
    <property type="entry name" value="Flavin_Reduct"/>
    <property type="match status" value="1"/>
</dbReference>
<evidence type="ECO:0000313" key="5">
    <source>
        <dbReference type="Proteomes" id="UP001219037"/>
    </source>
</evidence>